<feature type="domain" description="SGS" evidence="3">
    <location>
        <begin position="307"/>
        <end position="390"/>
    </location>
</feature>
<dbReference type="Gene3D" id="1.25.40.10">
    <property type="entry name" value="Tetratricopeptide repeat domain"/>
    <property type="match status" value="1"/>
</dbReference>
<sequence length="390" mass="44724">MPVETDLKTAYKLLYEDHEPLKALQQYDVILKHYPDNLVATIYKAAALEKLYFGSTDWHNDQTLVNARELLSHALSLAQKRGDRSKIALVYFRHFIHYFNAKKYQEALVYMNKCKEYGYSDATLPMWQYQLDRKLEKMTKKGKAVEEIQTDPTENTELSTSNATFKQPASDEIASESLPAKNASPNFRTDWYQTNKKVVLSIFTTNLPQNKECVKLRISPENKKDLELSYELPGVGSEFQYSVTLAHEVEPHDIKLSVYTKKMEITLTKVASITWKTLEYMADSDKTVSVAECEDQPSDKNTKMSLSYPTSSKKNIDWSKVDLGDEEDEDSGSADAFFQKLYADADPDMQRAMMKSYIESNGTALNTNWEDVSKKRVETSPPEGTELKHW</sequence>
<dbReference type="PROSITE" id="PS51048">
    <property type="entry name" value="SGS"/>
    <property type="match status" value="1"/>
</dbReference>
<feature type="region of interest" description="Disordered" evidence="2">
    <location>
        <begin position="144"/>
        <end position="163"/>
    </location>
</feature>
<feature type="compositionally biased region" description="Polar residues" evidence="2">
    <location>
        <begin position="150"/>
        <end position="163"/>
    </location>
</feature>
<comment type="similarity">
    <text evidence="1">Belongs to the SGT1 family.</text>
</comment>
<dbReference type="EMBL" id="HG316461">
    <property type="protein sequence ID" value="CDF90751.1"/>
    <property type="molecule type" value="Genomic_DNA"/>
</dbReference>
<feature type="region of interest" description="Disordered" evidence="2">
    <location>
        <begin position="368"/>
        <end position="390"/>
    </location>
</feature>
<evidence type="ECO:0000256" key="1">
    <source>
        <dbReference type="ARBA" id="ARBA00008509"/>
    </source>
</evidence>
<dbReference type="InterPro" id="IPR011990">
    <property type="entry name" value="TPR-like_helical_dom_sf"/>
</dbReference>
<dbReference type="InterPro" id="IPR008978">
    <property type="entry name" value="HSP20-like_chaperone"/>
</dbReference>
<dbReference type="Pfam" id="PF05002">
    <property type="entry name" value="SGS"/>
    <property type="match status" value="1"/>
</dbReference>
<evidence type="ECO:0000256" key="2">
    <source>
        <dbReference type="SAM" id="MobiDB-lite"/>
    </source>
</evidence>
<dbReference type="Proteomes" id="UP000019375">
    <property type="component" value="Unassembled WGS sequence"/>
</dbReference>
<protein>
    <submittedName>
        <fullName evidence="5">ZYBA0S08-02146g1_1</fullName>
    </submittedName>
</protein>
<dbReference type="OrthoDB" id="1898560at2759"/>
<name>A0A8J2T9F3_ZYGB2</name>
<evidence type="ECO:0000259" key="3">
    <source>
        <dbReference type="PROSITE" id="PS51048"/>
    </source>
</evidence>
<evidence type="ECO:0000259" key="4">
    <source>
        <dbReference type="PROSITE" id="PS51203"/>
    </source>
</evidence>
<feature type="domain" description="CS" evidence="4">
    <location>
        <begin position="184"/>
        <end position="279"/>
    </location>
</feature>
<dbReference type="InterPro" id="IPR007052">
    <property type="entry name" value="CS_dom"/>
</dbReference>
<dbReference type="PANTHER" id="PTHR45862">
    <property type="entry name" value="PROTEIN SGT1 HOMOLOG"/>
    <property type="match status" value="1"/>
</dbReference>
<gene>
    <name evidence="5" type="ORF">BN860_02146g</name>
</gene>
<dbReference type="CDD" id="cd06466">
    <property type="entry name" value="p23_CS_SGT1_like"/>
    <property type="match status" value="1"/>
</dbReference>
<feature type="compositionally biased region" description="Polar residues" evidence="2">
    <location>
        <begin position="303"/>
        <end position="312"/>
    </location>
</feature>
<dbReference type="GO" id="GO:0051087">
    <property type="term" value="F:protein-folding chaperone binding"/>
    <property type="evidence" value="ECO:0007669"/>
    <property type="project" value="InterPro"/>
</dbReference>
<reference evidence="6" key="1">
    <citation type="journal article" date="2013" name="Genome Announc.">
        <title>Genome sequence of the food spoilage yeast Zygosaccharomyces bailii CLIB 213(T).</title>
        <authorList>
            <person name="Galeote V."/>
            <person name="Bigey F."/>
            <person name="Devillers H."/>
            <person name="Neuveglise C."/>
            <person name="Dequin S."/>
        </authorList>
    </citation>
    <scope>NUCLEOTIDE SEQUENCE [LARGE SCALE GENOMIC DNA]</scope>
    <source>
        <strain evidence="6">CLIB 213 / ATCC 58445 / CBS 680 / CCRC 21525 / NBRC 1098 / NCYC 1416 / NRRL Y-2227</strain>
    </source>
</reference>
<dbReference type="SUPFAM" id="SSF48452">
    <property type="entry name" value="TPR-like"/>
    <property type="match status" value="1"/>
</dbReference>
<dbReference type="AlphaFoldDB" id="A0A8J2T9F3"/>
<dbReference type="InterPro" id="IPR044563">
    <property type="entry name" value="Sgt1-like"/>
</dbReference>
<organism evidence="5 6">
    <name type="scientific">Zygosaccharomyces bailii (strain CLIB 213 / ATCC 58445 / CBS 680 / BCRC 21525 / NBRC 1098 / NCYC 1416 / NRRL Y-2227)</name>
    <dbReference type="NCBI Taxonomy" id="1333698"/>
    <lineage>
        <taxon>Eukaryota</taxon>
        <taxon>Fungi</taxon>
        <taxon>Dikarya</taxon>
        <taxon>Ascomycota</taxon>
        <taxon>Saccharomycotina</taxon>
        <taxon>Saccharomycetes</taxon>
        <taxon>Saccharomycetales</taxon>
        <taxon>Saccharomycetaceae</taxon>
        <taxon>Zygosaccharomyces</taxon>
    </lineage>
</organism>
<keyword evidence="6" id="KW-1185">Reference proteome</keyword>
<proteinExistence type="inferred from homology"/>
<evidence type="ECO:0000313" key="6">
    <source>
        <dbReference type="Proteomes" id="UP000019375"/>
    </source>
</evidence>
<dbReference type="Pfam" id="PF04969">
    <property type="entry name" value="CS"/>
    <property type="match status" value="1"/>
</dbReference>
<dbReference type="SUPFAM" id="SSF49764">
    <property type="entry name" value="HSP20-like chaperones"/>
    <property type="match status" value="1"/>
</dbReference>
<dbReference type="PROSITE" id="PS51203">
    <property type="entry name" value="CS"/>
    <property type="match status" value="1"/>
</dbReference>
<feature type="region of interest" description="Disordered" evidence="2">
    <location>
        <begin position="291"/>
        <end position="312"/>
    </location>
</feature>
<evidence type="ECO:0000313" key="5">
    <source>
        <dbReference type="EMBL" id="CDF90751.1"/>
    </source>
</evidence>
<accession>A0A8J2T9F3</accession>
<dbReference type="Gene3D" id="2.60.40.790">
    <property type="match status" value="1"/>
</dbReference>
<dbReference type="InterPro" id="IPR007699">
    <property type="entry name" value="SGS_dom"/>
</dbReference>